<proteinExistence type="predicted"/>
<keyword evidence="2" id="KW-1133">Transmembrane helix</keyword>
<evidence type="ECO:0000313" key="3">
    <source>
        <dbReference type="EMBL" id="MBS9479308.1"/>
    </source>
</evidence>
<evidence type="ECO:0000313" key="4">
    <source>
        <dbReference type="Proteomes" id="UP001166585"/>
    </source>
</evidence>
<reference evidence="3" key="1">
    <citation type="submission" date="2021-05" db="EMBL/GenBank/DDBJ databases">
        <authorList>
            <person name="Sun Q."/>
            <person name="Inoue M."/>
        </authorList>
    </citation>
    <scope>NUCLEOTIDE SEQUENCE</scope>
    <source>
        <strain evidence="3">VKM B-3255</strain>
    </source>
</reference>
<name>A0ABS5RCA8_9HYPH</name>
<feature type="compositionally biased region" description="Pro residues" evidence="1">
    <location>
        <begin position="102"/>
        <end position="112"/>
    </location>
</feature>
<evidence type="ECO:0000256" key="2">
    <source>
        <dbReference type="SAM" id="Phobius"/>
    </source>
</evidence>
<feature type="region of interest" description="Disordered" evidence="1">
    <location>
        <begin position="91"/>
        <end position="112"/>
    </location>
</feature>
<dbReference type="RefSeq" id="WP_213757279.1">
    <property type="nucleotide sequence ID" value="NZ_JAHCQH010000025.1"/>
</dbReference>
<gene>
    <name evidence="3" type="ORF">KIP89_19545</name>
</gene>
<dbReference type="EMBL" id="JAHCQH010000025">
    <property type="protein sequence ID" value="MBS9479308.1"/>
    <property type="molecule type" value="Genomic_DNA"/>
</dbReference>
<keyword evidence="2" id="KW-0472">Membrane</keyword>
<dbReference type="Proteomes" id="UP001166585">
    <property type="component" value="Unassembled WGS sequence"/>
</dbReference>
<feature type="transmembrane region" description="Helical" evidence="2">
    <location>
        <begin position="6"/>
        <end position="25"/>
    </location>
</feature>
<evidence type="ECO:0000256" key="1">
    <source>
        <dbReference type="SAM" id="MobiDB-lite"/>
    </source>
</evidence>
<comment type="caution">
    <text evidence="3">The sequence shown here is derived from an EMBL/GenBank/DDBJ whole genome shotgun (WGS) entry which is preliminary data.</text>
</comment>
<keyword evidence="2" id="KW-0812">Transmembrane</keyword>
<accession>A0ABS5RCA8</accession>
<organism evidence="3 4">
    <name type="scientific">Ancylobacter radicis</name>
    <dbReference type="NCBI Taxonomy" id="2836179"/>
    <lineage>
        <taxon>Bacteria</taxon>
        <taxon>Pseudomonadati</taxon>
        <taxon>Pseudomonadota</taxon>
        <taxon>Alphaproteobacteria</taxon>
        <taxon>Hyphomicrobiales</taxon>
        <taxon>Xanthobacteraceae</taxon>
        <taxon>Ancylobacter</taxon>
    </lineage>
</organism>
<keyword evidence="4" id="KW-1185">Reference proteome</keyword>
<protein>
    <submittedName>
        <fullName evidence="3">Uncharacterized protein</fullName>
    </submittedName>
</protein>
<sequence length="112" mass="12129">MIFSPGEAVLFVALVVTSVCVVLMYRKLGALSAYQRDYRVALDDSANALHHARNAMALLNDDSRELLMLLSHKIQDAETLLWRLEHAQNAARNGKPGAGPAGSPPPAPKVKP</sequence>